<protein>
    <submittedName>
        <fullName evidence="1">Uncharacterized protein</fullName>
    </submittedName>
</protein>
<dbReference type="Proteomes" id="UP000631791">
    <property type="component" value="Unassembled WGS sequence"/>
</dbReference>
<dbReference type="RefSeq" id="WP_269215342.1">
    <property type="nucleotide sequence ID" value="NZ_JADOTY010000001.1"/>
</dbReference>
<evidence type="ECO:0000313" key="2">
    <source>
        <dbReference type="Proteomes" id="UP000631791"/>
    </source>
</evidence>
<gene>
    <name evidence="1" type="ORF">IW249_005579</name>
</gene>
<dbReference type="EMBL" id="JADOTY010000001">
    <property type="protein sequence ID" value="MBG6105165.1"/>
    <property type="molecule type" value="Genomic_DNA"/>
</dbReference>
<comment type="caution">
    <text evidence="1">The sequence shown here is derived from an EMBL/GenBank/DDBJ whole genome shotgun (WGS) entry which is preliminary data.</text>
</comment>
<proteinExistence type="predicted"/>
<organism evidence="1 2">
    <name type="scientific">Micromonospora vinacea</name>
    <dbReference type="NCBI Taxonomy" id="709878"/>
    <lineage>
        <taxon>Bacteria</taxon>
        <taxon>Bacillati</taxon>
        <taxon>Actinomycetota</taxon>
        <taxon>Actinomycetes</taxon>
        <taxon>Micromonosporales</taxon>
        <taxon>Micromonosporaceae</taxon>
        <taxon>Micromonospora</taxon>
    </lineage>
</organism>
<evidence type="ECO:0000313" key="1">
    <source>
        <dbReference type="EMBL" id="MBG6105165.1"/>
    </source>
</evidence>
<name>A0ABS0K9A8_9ACTN</name>
<sequence>MAPPGTRTSALVVVAVWRAPDVEGLARRTDESWRRCALHLA</sequence>
<keyword evidence="2" id="KW-1185">Reference proteome</keyword>
<accession>A0ABS0K9A8</accession>
<reference evidence="1 2" key="1">
    <citation type="submission" date="2020-11" db="EMBL/GenBank/DDBJ databases">
        <title>Sequencing the genomes of 1000 actinobacteria strains.</title>
        <authorList>
            <person name="Klenk H.-P."/>
        </authorList>
    </citation>
    <scope>NUCLEOTIDE SEQUENCE [LARGE SCALE GENOMIC DNA]</scope>
    <source>
        <strain evidence="1 2">DSM 101695</strain>
    </source>
</reference>